<reference evidence="1" key="2">
    <citation type="submission" date="2022-01" db="EMBL/GenBank/DDBJ databases">
        <authorList>
            <person name="Yamashiro T."/>
            <person name="Shiraishi A."/>
            <person name="Satake H."/>
            <person name="Nakayama K."/>
        </authorList>
    </citation>
    <scope>NUCLEOTIDE SEQUENCE</scope>
</reference>
<protein>
    <submittedName>
        <fullName evidence="1">Uncharacterized protein</fullName>
    </submittedName>
</protein>
<sequence>MFNANHDVCFLDFVNVVNVRSKSRSAKKSQHHNIWKPTGKVFTEVGHKWKPTGILFTIVGNSCPLTMITPKKILHLKETTSNSVETSKTEIKFYSRRSKQIKSVGLSKKAKIVESNIANNLEPNHLWGSNTTDVPSPSSLVNDRLSRLFSGIWTPDAENI</sequence>
<reference evidence="1" key="1">
    <citation type="journal article" date="2022" name="Int. J. Mol. Sci.">
        <title>Draft Genome of Tanacetum Coccineum: Genomic Comparison of Closely Related Tanacetum-Family Plants.</title>
        <authorList>
            <person name="Yamashiro T."/>
            <person name="Shiraishi A."/>
            <person name="Nakayama K."/>
            <person name="Satake H."/>
        </authorList>
    </citation>
    <scope>NUCLEOTIDE SEQUENCE</scope>
</reference>
<evidence type="ECO:0000313" key="1">
    <source>
        <dbReference type="EMBL" id="GJS84213.1"/>
    </source>
</evidence>
<evidence type="ECO:0000313" key="2">
    <source>
        <dbReference type="Proteomes" id="UP001151760"/>
    </source>
</evidence>
<proteinExistence type="predicted"/>
<comment type="caution">
    <text evidence="1">The sequence shown here is derived from an EMBL/GenBank/DDBJ whole genome shotgun (WGS) entry which is preliminary data.</text>
</comment>
<organism evidence="1 2">
    <name type="scientific">Tanacetum coccineum</name>
    <dbReference type="NCBI Taxonomy" id="301880"/>
    <lineage>
        <taxon>Eukaryota</taxon>
        <taxon>Viridiplantae</taxon>
        <taxon>Streptophyta</taxon>
        <taxon>Embryophyta</taxon>
        <taxon>Tracheophyta</taxon>
        <taxon>Spermatophyta</taxon>
        <taxon>Magnoliopsida</taxon>
        <taxon>eudicotyledons</taxon>
        <taxon>Gunneridae</taxon>
        <taxon>Pentapetalae</taxon>
        <taxon>asterids</taxon>
        <taxon>campanulids</taxon>
        <taxon>Asterales</taxon>
        <taxon>Asteraceae</taxon>
        <taxon>Asteroideae</taxon>
        <taxon>Anthemideae</taxon>
        <taxon>Anthemidinae</taxon>
        <taxon>Tanacetum</taxon>
    </lineage>
</organism>
<accession>A0ABQ4Z5I8</accession>
<dbReference type="EMBL" id="BQNB010010958">
    <property type="protein sequence ID" value="GJS84213.1"/>
    <property type="molecule type" value="Genomic_DNA"/>
</dbReference>
<dbReference type="Proteomes" id="UP001151760">
    <property type="component" value="Unassembled WGS sequence"/>
</dbReference>
<gene>
    <name evidence="1" type="ORF">Tco_0750754</name>
</gene>
<name>A0ABQ4Z5I8_9ASTR</name>
<keyword evidence="2" id="KW-1185">Reference proteome</keyword>